<keyword evidence="3" id="KW-1185">Reference proteome</keyword>
<protein>
    <recommendedName>
        <fullName evidence="1">Enoyl reductase (ER) domain-containing protein</fullName>
    </recommendedName>
</protein>
<dbReference type="Gene3D" id="3.90.180.10">
    <property type="entry name" value="Medium-chain alcohol dehydrogenases, catalytic domain"/>
    <property type="match status" value="1"/>
</dbReference>
<dbReference type="GO" id="GO:0016491">
    <property type="term" value="F:oxidoreductase activity"/>
    <property type="evidence" value="ECO:0007669"/>
    <property type="project" value="InterPro"/>
</dbReference>
<dbReference type="InterPro" id="IPR013154">
    <property type="entry name" value="ADH-like_N"/>
</dbReference>
<name>A0A9W4UA71_9PLEO</name>
<dbReference type="SUPFAM" id="SSF50129">
    <property type="entry name" value="GroES-like"/>
    <property type="match status" value="1"/>
</dbReference>
<dbReference type="InterPro" id="IPR036291">
    <property type="entry name" value="NAD(P)-bd_dom_sf"/>
</dbReference>
<dbReference type="Gene3D" id="3.40.50.720">
    <property type="entry name" value="NAD(P)-binding Rossmann-like Domain"/>
    <property type="match status" value="1"/>
</dbReference>
<comment type="caution">
    <text evidence="2">The sequence shown here is derived from an EMBL/GenBank/DDBJ whole genome shotgun (WGS) entry which is preliminary data.</text>
</comment>
<dbReference type="InterPro" id="IPR050700">
    <property type="entry name" value="YIM1/Zinc_Alcohol_DH_Fams"/>
</dbReference>
<dbReference type="Pfam" id="PF13602">
    <property type="entry name" value="ADH_zinc_N_2"/>
    <property type="match status" value="1"/>
</dbReference>
<dbReference type="Proteomes" id="UP001152607">
    <property type="component" value="Unassembled WGS sequence"/>
</dbReference>
<dbReference type="AlphaFoldDB" id="A0A9W4UA71"/>
<evidence type="ECO:0000259" key="1">
    <source>
        <dbReference type="SMART" id="SM00829"/>
    </source>
</evidence>
<dbReference type="SMART" id="SM00829">
    <property type="entry name" value="PKS_ER"/>
    <property type="match status" value="1"/>
</dbReference>
<accession>A0A9W4UA71</accession>
<dbReference type="PANTHER" id="PTHR11695:SF294">
    <property type="entry name" value="RETICULON-4-INTERACTING PROTEIN 1, MITOCHONDRIAL"/>
    <property type="match status" value="1"/>
</dbReference>
<gene>
    <name evidence="2" type="ORF">PDIGIT_LOCUS4678</name>
</gene>
<evidence type="ECO:0000313" key="3">
    <source>
        <dbReference type="Proteomes" id="UP001152607"/>
    </source>
</evidence>
<dbReference type="Pfam" id="PF08240">
    <property type="entry name" value="ADH_N"/>
    <property type="match status" value="1"/>
</dbReference>
<proteinExistence type="predicted"/>
<organism evidence="2 3">
    <name type="scientific">Periconia digitata</name>
    <dbReference type="NCBI Taxonomy" id="1303443"/>
    <lineage>
        <taxon>Eukaryota</taxon>
        <taxon>Fungi</taxon>
        <taxon>Dikarya</taxon>
        <taxon>Ascomycota</taxon>
        <taxon>Pezizomycotina</taxon>
        <taxon>Dothideomycetes</taxon>
        <taxon>Pleosporomycetidae</taxon>
        <taxon>Pleosporales</taxon>
        <taxon>Massarineae</taxon>
        <taxon>Periconiaceae</taxon>
        <taxon>Periconia</taxon>
    </lineage>
</organism>
<dbReference type="GO" id="GO:0005739">
    <property type="term" value="C:mitochondrion"/>
    <property type="evidence" value="ECO:0007669"/>
    <property type="project" value="TreeGrafter"/>
</dbReference>
<feature type="domain" description="Enoyl reductase (ER)" evidence="1">
    <location>
        <begin position="17"/>
        <end position="338"/>
    </location>
</feature>
<dbReference type="SUPFAM" id="SSF51735">
    <property type="entry name" value="NAD(P)-binding Rossmann-fold domains"/>
    <property type="match status" value="1"/>
</dbReference>
<dbReference type="CDD" id="cd08267">
    <property type="entry name" value="MDR1"/>
    <property type="match status" value="1"/>
</dbReference>
<dbReference type="OrthoDB" id="201656at2759"/>
<dbReference type="InterPro" id="IPR020843">
    <property type="entry name" value="ER"/>
</dbReference>
<sequence length="346" mass="37121">MATTMKAWHAPRNSSAGLEKELYLPPTTPKPTLSTPSQMLVRVHAASINPADHKVPETRLLAHISLPDPFTPGQDFSGTVAELGSDIKDFAIGDAVFGSLCGKLGRGSLGEYIIVEREMVAKIPSSLATNMDEFAGIGVAGLTAFQAIVPNVSEGKNEKVFINGGSGGTGVFAIQIAKALGCFVTTTCSATNVELCKSLGADEVLDYTKVDVVEEMKKKGKVYKLVMDNVGTPENLYWASNAFLVEKDAKFEQIGANFNLGDFKRVGGNTFLPAFLGGGRSKYAVFLAKPSRKDLERIAGWMEEGKVKTVVDSVFEFGDATEAFKKLKTGRAKGKVIVRVRDEKDG</sequence>
<dbReference type="EMBL" id="CAOQHR010000003">
    <property type="protein sequence ID" value="CAI6331653.1"/>
    <property type="molecule type" value="Genomic_DNA"/>
</dbReference>
<evidence type="ECO:0000313" key="2">
    <source>
        <dbReference type="EMBL" id="CAI6331653.1"/>
    </source>
</evidence>
<dbReference type="PANTHER" id="PTHR11695">
    <property type="entry name" value="ALCOHOL DEHYDROGENASE RELATED"/>
    <property type="match status" value="1"/>
</dbReference>
<dbReference type="InterPro" id="IPR011032">
    <property type="entry name" value="GroES-like_sf"/>
</dbReference>
<reference evidence="2" key="1">
    <citation type="submission" date="2023-01" db="EMBL/GenBank/DDBJ databases">
        <authorList>
            <person name="Van Ghelder C."/>
            <person name="Rancurel C."/>
        </authorList>
    </citation>
    <scope>NUCLEOTIDE SEQUENCE</scope>
    <source>
        <strain evidence="2">CNCM I-4278</strain>
    </source>
</reference>